<proteinExistence type="predicted"/>
<dbReference type="InterPro" id="IPR011067">
    <property type="entry name" value="Plasmid_toxin/cell-grow_inhib"/>
</dbReference>
<protein>
    <submittedName>
        <fullName evidence="1">Type II toxin-antitoxin system PemK/MazF family toxin</fullName>
    </submittedName>
</protein>
<evidence type="ECO:0000313" key="1">
    <source>
        <dbReference type="EMBL" id="MQT16438.1"/>
    </source>
</evidence>
<dbReference type="Proteomes" id="UP000481327">
    <property type="component" value="Unassembled WGS sequence"/>
</dbReference>
<dbReference type="EMBL" id="WIOL01000001">
    <property type="protein sequence ID" value="MQT16438.1"/>
    <property type="molecule type" value="Genomic_DNA"/>
</dbReference>
<dbReference type="GO" id="GO:0003677">
    <property type="term" value="F:DNA binding"/>
    <property type="evidence" value="ECO:0007669"/>
    <property type="project" value="InterPro"/>
</dbReference>
<accession>A0A7C9GTF8</accession>
<dbReference type="AlphaFoldDB" id="A0A7C9GTF8"/>
<dbReference type="Pfam" id="PF02452">
    <property type="entry name" value="PemK_toxin"/>
    <property type="match status" value="1"/>
</dbReference>
<dbReference type="RefSeq" id="WP_152576836.1">
    <property type="nucleotide sequence ID" value="NZ_JAATJI010000001.1"/>
</dbReference>
<sequence length="112" mass="11562">MTFETFDVVIVPFPFTDKATAKRRPAVVISTAGFAAKTGHVIAVMVTSARQSAWPDDVPLTDLAAAGLPTACVARLKLFTLDAALVIRASGRLAAIDAANLAAALKSAIAPL</sequence>
<dbReference type="Gene3D" id="2.30.30.110">
    <property type="match status" value="1"/>
</dbReference>
<gene>
    <name evidence="1" type="ORF">F3168_04100</name>
</gene>
<comment type="caution">
    <text evidence="1">The sequence shown here is derived from an EMBL/GenBank/DDBJ whole genome shotgun (WGS) entry which is preliminary data.</text>
</comment>
<evidence type="ECO:0000313" key="2">
    <source>
        <dbReference type="Proteomes" id="UP000481327"/>
    </source>
</evidence>
<reference evidence="1 2" key="1">
    <citation type="submission" date="2019-09" db="EMBL/GenBank/DDBJ databases">
        <title>Polymorphobacter sp. isolated from a lake in China.</title>
        <authorList>
            <person name="Liu Z."/>
        </authorList>
    </citation>
    <scope>NUCLEOTIDE SEQUENCE [LARGE SCALE GENOMIC DNA]</scope>
    <source>
        <strain evidence="1 2">D40P</strain>
    </source>
</reference>
<dbReference type="SUPFAM" id="SSF50118">
    <property type="entry name" value="Cell growth inhibitor/plasmid maintenance toxic component"/>
    <property type="match status" value="1"/>
</dbReference>
<name>A0A7C9GTF8_9SPHN</name>
<organism evidence="1 2">
    <name type="scientific">Sandarakinorhabdus fusca</name>
    <dbReference type="NCBI Taxonomy" id="1439888"/>
    <lineage>
        <taxon>Bacteria</taxon>
        <taxon>Pseudomonadati</taxon>
        <taxon>Pseudomonadota</taxon>
        <taxon>Alphaproteobacteria</taxon>
        <taxon>Sphingomonadales</taxon>
        <taxon>Sphingosinicellaceae</taxon>
        <taxon>Sandarakinorhabdus</taxon>
    </lineage>
</organism>
<keyword evidence="2" id="KW-1185">Reference proteome</keyword>
<dbReference type="InterPro" id="IPR003477">
    <property type="entry name" value="PemK-like"/>
</dbReference>